<sequence>MKITIVNTRTDESISMDSYVFGEGVLITEFDPGSIPATFNKIKGVNQNGVFRTETTLETRPMELTAIILNSSRSSIEAVKSQIDNVLNPLDELKFLYTSENIIKECLCAVGSTPKYAVENILNSNEALEFKVSFECFNPFWMDQTETVLNVETWEDGFEFEFELVDDGIEFAKKGANEIEILNGTVQAPIEIFFTGPALNPKITLNNKEFIKVNKSIDETDTLYIKTNYGETAVEIRKPSGTEQAYNYLDIESKFFSLNPGKNTLVYATDGDFLPQSVIIQYKKHYLSL</sequence>
<evidence type="ECO:0008006" key="5">
    <source>
        <dbReference type="Google" id="ProtNLM"/>
    </source>
</evidence>
<reference evidence="3 4" key="1">
    <citation type="submission" date="2018-03" db="EMBL/GenBank/DDBJ databases">
        <title>The uncultured portion of the human microbiome is neutrally assembled.</title>
        <authorList>
            <person name="Jeraldo P."/>
            <person name="Boardman L."/>
            <person name="White B.A."/>
            <person name="Nelson H."/>
            <person name="Goldenfeld N."/>
            <person name="Chia N."/>
        </authorList>
    </citation>
    <scope>NUCLEOTIDE SEQUENCE [LARGE SCALE GENOMIC DNA]</scope>
    <source>
        <strain evidence="3">CIM:MAG 903</strain>
    </source>
</reference>
<feature type="domain" description="Siphovirus-type tail component RIFT-related" evidence="1">
    <location>
        <begin position="36"/>
        <end position="136"/>
    </location>
</feature>
<protein>
    <recommendedName>
        <fullName evidence="5">Phage tail protein</fullName>
    </recommendedName>
</protein>
<gene>
    <name evidence="3" type="ORF">DBY38_02110</name>
</gene>
<organism evidence="3 4">
    <name type="scientific">Clostridium cadaveris</name>
    <dbReference type="NCBI Taxonomy" id="1529"/>
    <lineage>
        <taxon>Bacteria</taxon>
        <taxon>Bacillati</taxon>
        <taxon>Bacillota</taxon>
        <taxon>Clostridia</taxon>
        <taxon>Eubacteriales</taxon>
        <taxon>Clostridiaceae</taxon>
        <taxon>Clostridium</taxon>
    </lineage>
</organism>
<evidence type="ECO:0000259" key="1">
    <source>
        <dbReference type="Pfam" id="PF05709"/>
    </source>
</evidence>
<dbReference type="Proteomes" id="UP000246114">
    <property type="component" value="Unassembled WGS sequence"/>
</dbReference>
<evidence type="ECO:0000313" key="3">
    <source>
        <dbReference type="EMBL" id="PWL55389.1"/>
    </source>
</evidence>
<dbReference type="Pfam" id="PF22768">
    <property type="entry name" value="SPP1_Dit"/>
    <property type="match status" value="1"/>
</dbReference>
<dbReference type="InterPro" id="IPR054738">
    <property type="entry name" value="Siphovirus-type_tail_C"/>
</dbReference>
<comment type="caution">
    <text evidence="3">The sequence shown here is derived from an EMBL/GenBank/DDBJ whole genome shotgun (WGS) entry which is preliminary data.</text>
</comment>
<feature type="domain" description="Siphovirus-type tail component C-terminal" evidence="2">
    <location>
        <begin position="184"/>
        <end position="286"/>
    </location>
</feature>
<proteinExistence type="predicted"/>
<evidence type="ECO:0000313" key="4">
    <source>
        <dbReference type="Proteomes" id="UP000246114"/>
    </source>
</evidence>
<dbReference type="Gene3D" id="2.60.120.860">
    <property type="match status" value="1"/>
</dbReference>
<dbReference type="AlphaFoldDB" id="A0A316MDS9"/>
<name>A0A316MDS9_9CLOT</name>
<dbReference type="Pfam" id="PF05709">
    <property type="entry name" value="Sipho_tail"/>
    <property type="match status" value="1"/>
</dbReference>
<accession>A0A316MDS9</accession>
<dbReference type="InterPro" id="IPR008841">
    <property type="entry name" value="Siphovirus-type_tail_N"/>
</dbReference>
<evidence type="ECO:0000259" key="2">
    <source>
        <dbReference type="Pfam" id="PF22768"/>
    </source>
</evidence>
<dbReference type="EMBL" id="QAMZ01000007">
    <property type="protein sequence ID" value="PWL55389.1"/>
    <property type="molecule type" value="Genomic_DNA"/>
</dbReference>